<protein>
    <submittedName>
        <fullName evidence="1">Uncharacterized protein</fullName>
    </submittedName>
</protein>
<organism evidence="1 2">
    <name type="scientific">Paenibacillus terrae (strain HPL-003)</name>
    <dbReference type="NCBI Taxonomy" id="985665"/>
    <lineage>
        <taxon>Bacteria</taxon>
        <taxon>Bacillati</taxon>
        <taxon>Bacillota</taxon>
        <taxon>Bacilli</taxon>
        <taxon>Bacillales</taxon>
        <taxon>Paenibacillaceae</taxon>
        <taxon>Paenibacillus</taxon>
    </lineage>
</organism>
<evidence type="ECO:0000313" key="1">
    <source>
        <dbReference type="EMBL" id="AET61952.1"/>
    </source>
</evidence>
<proteinExistence type="predicted"/>
<gene>
    <name evidence="1" type="ordered locus">HPL003_26190</name>
</gene>
<accession>G7VQX2</accession>
<dbReference type="eggNOG" id="COG5635">
    <property type="taxonomic scope" value="Bacteria"/>
</dbReference>
<dbReference type="OrthoDB" id="3034429at2"/>
<dbReference type="HOGENOM" id="CLU_902674_0_0_9"/>
<name>G7VQX2_PAETH</name>
<dbReference type="Proteomes" id="UP000005876">
    <property type="component" value="Chromosome"/>
</dbReference>
<sequence length="308" mass="35709">MIEGILTGVLGNGAYNFLEKLIKKYFIQEDEEVIQLFITAINTVSAGFFDKYVEDYGTKESSFLSVEKNWELLIRSIFYGSKELREEDFVLNGIGIDKAEILIGVRKFIDMLQLEIKKSWKLDKVLSEKKHITDSEKNHKELKEKLSFLEELITGLVINNQASTKEKKVESDIVTGLNSESFEFGKKYKIQIESGASINYMLTNELAYVEYIFEDGATAYYEVDYSGSVRDSKFPYPLEEYQINFPEKSLIERKTMNLPNGNVQEIVRFRWGKYLSIIKDSQGHILNMDAQCRIEVDHRNKKITIMEE</sequence>
<reference evidence="1 2" key="3">
    <citation type="journal article" date="2012" name="J. Bacteriol.">
        <title>Genome Sequence of Paenibacillus terrae HPL-003, a Xylanase-Producing Bacterium Isolated from Soil Found in Forest Residue.</title>
        <authorList>
            <person name="Shin S.H."/>
            <person name="Kim S."/>
            <person name="Kim J.Y."/>
            <person name="Song H.Y."/>
            <person name="Cho S.J."/>
            <person name="Kim D.R."/>
            <person name="Lee K.I."/>
            <person name="Lim H.K."/>
            <person name="Park N.J."/>
            <person name="Hwang I.T."/>
            <person name="Yang K.S."/>
        </authorList>
    </citation>
    <scope>NUCLEOTIDE SEQUENCE [LARGE SCALE GENOMIC DNA]</scope>
    <source>
        <strain evidence="1 2">HPL-003</strain>
    </source>
</reference>
<evidence type="ECO:0000313" key="2">
    <source>
        <dbReference type="Proteomes" id="UP000005876"/>
    </source>
</evidence>
<dbReference type="RefSeq" id="WP_014282633.1">
    <property type="nucleotide sequence ID" value="NC_016641.1"/>
</dbReference>
<dbReference type="KEGG" id="pta:HPL003_26190"/>
<dbReference type="EMBL" id="CP003107">
    <property type="protein sequence ID" value="AET61952.1"/>
    <property type="molecule type" value="Genomic_DNA"/>
</dbReference>
<reference key="2">
    <citation type="submission" date="2011-11" db="EMBL/GenBank/DDBJ databases">
        <authorList>
            <person name="Shin S.H."/>
            <person name="Kim S."/>
            <person name="Kim J.Y."/>
        </authorList>
    </citation>
    <scope>NUCLEOTIDE SEQUENCE</scope>
    <source>
        <strain>HPL-003</strain>
    </source>
</reference>
<dbReference type="AlphaFoldDB" id="G7VQX2"/>
<reference evidence="2" key="1">
    <citation type="submission" date="2011-11" db="EMBL/GenBank/DDBJ databases">
        <title>Complete sequence of Paenibacillus terrae HPL-003.</title>
        <authorList>
            <person name="Shin S.H."/>
            <person name="Kim S."/>
            <person name="Kim J.Y."/>
        </authorList>
    </citation>
    <scope>NUCLEOTIDE SEQUENCE [LARGE SCALE GENOMIC DNA]</scope>
    <source>
        <strain evidence="2">HPL-003</strain>
    </source>
</reference>